<dbReference type="InterPro" id="IPR036389">
    <property type="entry name" value="RNase_III_sf"/>
</dbReference>
<evidence type="ECO:0000256" key="2">
    <source>
        <dbReference type="ARBA" id="ARBA00010183"/>
    </source>
</evidence>
<evidence type="ECO:0000259" key="13">
    <source>
        <dbReference type="PROSITE" id="PS50142"/>
    </source>
</evidence>
<keyword evidence="11" id="KW-0699">rRNA-binding</keyword>
<dbReference type="AlphaFoldDB" id="A0A5R9G9X6"/>
<dbReference type="CDD" id="cd10845">
    <property type="entry name" value="DSRM_RNAse_III_family"/>
    <property type="match status" value="1"/>
</dbReference>
<keyword evidence="15" id="KW-1185">Reference proteome</keyword>
<evidence type="ECO:0000256" key="9">
    <source>
        <dbReference type="ARBA" id="ARBA00022801"/>
    </source>
</evidence>
<dbReference type="GO" id="GO:0008033">
    <property type="term" value="P:tRNA processing"/>
    <property type="evidence" value="ECO:0007669"/>
    <property type="project" value="UniProtKB-KW"/>
</dbReference>
<dbReference type="PANTHER" id="PTHR11207:SF0">
    <property type="entry name" value="RIBONUCLEASE 3"/>
    <property type="match status" value="1"/>
</dbReference>
<evidence type="ECO:0000256" key="5">
    <source>
        <dbReference type="ARBA" id="ARBA00022694"/>
    </source>
</evidence>
<feature type="binding site" evidence="11">
    <location>
        <position position="120"/>
    </location>
    <ligand>
        <name>Mg(2+)</name>
        <dbReference type="ChEBI" id="CHEBI:18420"/>
    </ligand>
</feature>
<comment type="caution">
    <text evidence="14">The sequence shown here is derived from an EMBL/GenBank/DDBJ whole genome shotgun (WGS) entry which is preliminary data.</text>
</comment>
<comment type="subcellular location">
    <subcellularLocation>
        <location evidence="11">Cytoplasm</location>
    </subcellularLocation>
</comment>
<dbReference type="Proteomes" id="UP000309676">
    <property type="component" value="Unassembled WGS sequence"/>
</dbReference>
<dbReference type="SUPFAM" id="SSF54768">
    <property type="entry name" value="dsRNA-binding domain-like"/>
    <property type="match status" value="1"/>
</dbReference>
<evidence type="ECO:0000256" key="4">
    <source>
        <dbReference type="ARBA" id="ARBA00022664"/>
    </source>
</evidence>
<dbReference type="GO" id="GO:0046872">
    <property type="term" value="F:metal ion binding"/>
    <property type="evidence" value="ECO:0007669"/>
    <property type="project" value="UniProtKB-KW"/>
</dbReference>
<feature type="active site" evidence="11">
    <location>
        <position position="120"/>
    </location>
</feature>
<dbReference type="EMBL" id="VCIW01000018">
    <property type="protein sequence ID" value="TLS49884.1"/>
    <property type="molecule type" value="Genomic_DNA"/>
</dbReference>
<evidence type="ECO:0000256" key="11">
    <source>
        <dbReference type="HAMAP-Rule" id="MF_00104"/>
    </source>
</evidence>
<dbReference type="GO" id="GO:0006397">
    <property type="term" value="P:mRNA processing"/>
    <property type="evidence" value="ECO:0007669"/>
    <property type="project" value="UniProtKB-UniRule"/>
</dbReference>
<keyword evidence="6 11" id="KW-0540">Nuclease</keyword>
<evidence type="ECO:0000256" key="8">
    <source>
        <dbReference type="ARBA" id="ARBA00022759"/>
    </source>
</evidence>
<dbReference type="HAMAP" id="MF_00104">
    <property type="entry name" value="RNase_III"/>
    <property type="match status" value="1"/>
</dbReference>
<keyword evidence="9 11" id="KW-0378">Hydrolase</keyword>
<evidence type="ECO:0000256" key="3">
    <source>
        <dbReference type="ARBA" id="ARBA00022552"/>
    </source>
</evidence>
<keyword evidence="7 11" id="KW-0479">Metal-binding</keyword>
<accession>A0A5R9G9X6</accession>
<dbReference type="GO" id="GO:0003725">
    <property type="term" value="F:double-stranded RNA binding"/>
    <property type="evidence" value="ECO:0007669"/>
    <property type="project" value="TreeGrafter"/>
</dbReference>
<keyword evidence="3 11" id="KW-0698">rRNA processing</keyword>
<dbReference type="EC" id="3.1.26.3" evidence="11"/>
<dbReference type="InterPro" id="IPR014720">
    <property type="entry name" value="dsRBD_dom"/>
</dbReference>
<comment type="cofactor">
    <cofactor evidence="11">
        <name>Mg(2+)</name>
        <dbReference type="ChEBI" id="CHEBI:18420"/>
    </cofactor>
</comment>
<organism evidence="14 15">
    <name type="scientific">Paenibacillus antri</name>
    <dbReference type="NCBI Taxonomy" id="2582848"/>
    <lineage>
        <taxon>Bacteria</taxon>
        <taxon>Bacillati</taxon>
        <taxon>Bacillota</taxon>
        <taxon>Bacilli</taxon>
        <taxon>Bacillales</taxon>
        <taxon>Paenibacillaceae</taxon>
        <taxon>Paenibacillus</taxon>
    </lineage>
</organism>
<dbReference type="NCBIfam" id="TIGR02191">
    <property type="entry name" value="RNaseIII"/>
    <property type="match status" value="1"/>
</dbReference>
<dbReference type="Gene3D" id="3.30.160.20">
    <property type="match status" value="1"/>
</dbReference>
<dbReference type="Gene3D" id="1.10.1520.10">
    <property type="entry name" value="Ribonuclease III domain"/>
    <property type="match status" value="1"/>
</dbReference>
<dbReference type="PANTHER" id="PTHR11207">
    <property type="entry name" value="RIBONUCLEASE III"/>
    <property type="match status" value="1"/>
</dbReference>
<keyword evidence="11" id="KW-0963">Cytoplasm</keyword>
<dbReference type="Pfam" id="PF14622">
    <property type="entry name" value="Ribonucleas_3_3"/>
    <property type="match status" value="1"/>
</dbReference>
<comment type="similarity">
    <text evidence="2">Belongs to the ribonuclease III family.</text>
</comment>
<keyword evidence="5 11" id="KW-0819">tRNA processing</keyword>
<dbReference type="InterPro" id="IPR000999">
    <property type="entry name" value="RNase_III_dom"/>
</dbReference>
<keyword evidence="10 11" id="KW-0694">RNA-binding</keyword>
<feature type="binding site" evidence="11">
    <location>
        <position position="117"/>
    </location>
    <ligand>
        <name>Mg(2+)</name>
        <dbReference type="ChEBI" id="CHEBI:18420"/>
    </ligand>
</feature>
<comment type="catalytic activity">
    <reaction evidence="1 11">
        <text>Endonucleolytic cleavage to 5'-phosphomonoester.</text>
        <dbReference type="EC" id="3.1.26.3"/>
    </reaction>
</comment>
<feature type="active site" evidence="11">
    <location>
        <position position="48"/>
    </location>
</feature>
<feature type="domain" description="DRBM" evidence="12">
    <location>
        <begin position="157"/>
        <end position="226"/>
    </location>
</feature>
<dbReference type="RefSeq" id="WP_138196705.1">
    <property type="nucleotide sequence ID" value="NZ_VCIW01000018.1"/>
</dbReference>
<dbReference type="PROSITE" id="PS50137">
    <property type="entry name" value="DS_RBD"/>
    <property type="match status" value="1"/>
</dbReference>
<dbReference type="GO" id="GO:0006364">
    <property type="term" value="P:rRNA processing"/>
    <property type="evidence" value="ECO:0007669"/>
    <property type="project" value="UniProtKB-UniRule"/>
</dbReference>
<name>A0A5R9G9X6_9BACL</name>
<dbReference type="GO" id="GO:0010468">
    <property type="term" value="P:regulation of gene expression"/>
    <property type="evidence" value="ECO:0007669"/>
    <property type="project" value="TreeGrafter"/>
</dbReference>
<protein>
    <recommendedName>
        <fullName evidence="11">Ribonuclease 3</fullName>
        <ecNumber evidence="11">3.1.26.3</ecNumber>
    </recommendedName>
    <alternativeName>
        <fullName evidence="11">Ribonuclease III</fullName>
        <shortName evidence="11">RNase III</shortName>
    </alternativeName>
</protein>
<evidence type="ECO:0000256" key="1">
    <source>
        <dbReference type="ARBA" id="ARBA00000109"/>
    </source>
</evidence>
<dbReference type="InterPro" id="IPR011907">
    <property type="entry name" value="RNase_III"/>
</dbReference>
<dbReference type="SUPFAM" id="SSF69065">
    <property type="entry name" value="RNase III domain-like"/>
    <property type="match status" value="1"/>
</dbReference>
<keyword evidence="8 11" id="KW-0255">Endonuclease</keyword>
<reference evidence="14 15" key="1">
    <citation type="submission" date="2019-05" db="EMBL/GenBank/DDBJ databases">
        <authorList>
            <person name="Narsing Rao M.P."/>
            <person name="Li W.J."/>
        </authorList>
    </citation>
    <scope>NUCLEOTIDE SEQUENCE [LARGE SCALE GENOMIC DNA]</scope>
    <source>
        <strain evidence="14 15">SYSU_K30003</strain>
    </source>
</reference>
<sequence>MDRFERLQAQLNIQFRDASLLREAFTHSSYVNEHKDATHNERIEFLGDAVLQLAVSQHLYRLYPSWPEGKLTFVRAAIVREQALSKLAKTLSLGEYLLLGRGEDLSGGRERPSLLADVFEAFVGALYLDAGWDAVIKFLTAHMFPEIEAYVERGVIDAKSRLHEKVQQLALGAVEYVVREERGPANEREFIIEARIQGESYGAGSGRTKKEAEQEAAAEALQRFAAAGREPRR</sequence>
<feature type="binding site" evidence="11">
    <location>
        <position position="44"/>
    </location>
    <ligand>
        <name>Mg(2+)</name>
        <dbReference type="ChEBI" id="CHEBI:18420"/>
    </ligand>
</feature>
<dbReference type="GO" id="GO:0004525">
    <property type="term" value="F:ribonuclease III activity"/>
    <property type="evidence" value="ECO:0007669"/>
    <property type="project" value="UniProtKB-UniRule"/>
</dbReference>
<evidence type="ECO:0000256" key="6">
    <source>
        <dbReference type="ARBA" id="ARBA00022722"/>
    </source>
</evidence>
<dbReference type="SMART" id="SM00358">
    <property type="entry name" value="DSRM"/>
    <property type="match status" value="1"/>
</dbReference>
<gene>
    <name evidence="11" type="primary">rnc</name>
    <name evidence="14" type="ORF">FE782_23055</name>
</gene>
<keyword evidence="4 11" id="KW-0507">mRNA processing</keyword>
<evidence type="ECO:0000256" key="10">
    <source>
        <dbReference type="ARBA" id="ARBA00022884"/>
    </source>
</evidence>
<comment type="function">
    <text evidence="11">Digests double-stranded RNA. Involved in the processing of primary rRNA transcript to yield the immediate precursors to the large and small rRNAs (23S and 16S). Processes some mRNAs, and tRNAs when they are encoded in the rRNA operon. Processes pre-crRNA and tracrRNA of type II CRISPR loci if present in the organism.</text>
</comment>
<comment type="subunit">
    <text evidence="11">Homodimer.</text>
</comment>
<dbReference type="CDD" id="cd00593">
    <property type="entry name" value="RIBOc"/>
    <property type="match status" value="1"/>
</dbReference>
<evidence type="ECO:0000313" key="14">
    <source>
        <dbReference type="EMBL" id="TLS49884.1"/>
    </source>
</evidence>
<feature type="domain" description="RNase III" evidence="13">
    <location>
        <begin position="4"/>
        <end position="131"/>
    </location>
</feature>
<keyword evidence="11" id="KW-0460">Magnesium</keyword>
<dbReference type="PROSITE" id="PS50142">
    <property type="entry name" value="RNASE_3_2"/>
    <property type="match status" value="1"/>
</dbReference>
<dbReference type="GO" id="GO:0019843">
    <property type="term" value="F:rRNA binding"/>
    <property type="evidence" value="ECO:0007669"/>
    <property type="project" value="UniProtKB-KW"/>
</dbReference>
<evidence type="ECO:0000313" key="15">
    <source>
        <dbReference type="Proteomes" id="UP000309676"/>
    </source>
</evidence>
<dbReference type="GO" id="GO:0005737">
    <property type="term" value="C:cytoplasm"/>
    <property type="evidence" value="ECO:0007669"/>
    <property type="project" value="UniProtKB-SubCell"/>
</dbReference>
<proteinExistence type="inferred from homology"/>
<dbReference type="Pfam" id="PF00035">
    <property type="entry name" value="dsrm"/>
    <property type="match status" value="1"/>
</dbReference>
<dbReference type="FunFam" id="1.10.1520.10:FF:000001">
    <property type="entry name" value="Ribonuclease 3"/>
    <property type="match status" value="1"/>
</dbReference>
<dbReference type="SMART" id="SM00535">
    <property type="entry name" value="RIBOc"/>
    <property type="match status" value="1"/>
</dbReference>
<dbReference type="OrthoDB" id="9805026at2"/>
<evidence type="ECO:0000259" key="12">
    <source>
        <dbReference type="PROSITE" id="PS50137"/>
    </source>
</evidence>
<evidence type="ECO:0000256" key="7">
    <source>
        <dbReference type="ARBA" id="ARBA00022723"/>
    </source>
</evidence>